<dbReference type="EMBL" id="BBQY01000019">
    <property type="protein sequence ID" value="GBH31580.1"/>
    <property type="molecule type" value="Genomic_DNA"/>
</dbReference>
<evidence type="ECO:0000313" key="3">
    <source>
        <dbReference type="Proteomes" id="UP000290975"/>
    </source>
</evidence>
<proteinExistence type="predicted"/>
<accession>A0A401J4T0</accession>
<dbReference type="InterPro" id="IPR006311">
    <property type="entry name" value="TAT_signal"/>
</dbReference>
<keyword evidence="3" id="KW-1185">Reference proteome</keyword>
<feature type="signal peptide" evidence="1">
    <location>
        <begin position="1"/>
        <end position="34"/>
    </location>
</feature>
<evidence type="ECO:0000313" key="2">
    <source>
        <dbReference type="EMBL" id="GBH31580.1"/>
    </source>
</evidence>
<feature type="chain" id="PRO_5019150244" evidence="1">
    <location>
        <begin position="35"/>
        <end position="1025"/>
    </location>
</feature>
<reference evidence="2 3" key="1">
    <citation type="submission" date="2014-12" db="EMBL/GenBank/DDBJ databases">
        <title>Whole genome sequencing of Sphingobium xenophagum OW59.</title>
        <authorList>
            <person name="Ohta Y."/>
            <person name="Nishi S."/>
            <person name="Hatada Y."/>
        </authorList>
    </citation>
    <scope>NUCLEOTIDE SEQUENCE [LARGE SCALE GENOMIC DNA]</scope>
    <source>
        <strain evidence="2 3">OW59</strain>
    </source>
</reference>
<dbReference type="AlphaFoldDB" id="A0A401J4T0"/>
<dbReference type="Proteomes" id="UP000290975">
    <property type="component" value="Unassembled WGS sequence"/>
</dbReference>
<sequence length="1025" mass="99389">MKQTASSCSTRRQRLLMGGAVLALAGSLATPAFATPDPTPGIDATGAQVIVTDQSKDWSPVSATATNPLVETTGAVDGSSVAVTGNAVSATARANSASAALTPDARDLEAATGGTWLATGSDGTDGQSPALIVTRQATDGASVSATTTNSRIRARLGDLVDSSAAVSTNTQEAVALANDAADTLSLTGVAVGTGAGVVSDQSVGGDAAVAARFSGTAALKVADAPRSDLDVRDNLQRSVAYGNSASNALGIDAVQLDAAASYGMPSIVEANASDPSVNAAYAVLADQRVGSAVAASANGGFAVKVGDTAFASDVTNGDNSLVAAGYGNQSSNGLDLSADAIANNAWDGGAVANITNVQSAAAIPVKGLAKGGASIAITGDAVEANLDARDNAVIAVATANRADGNLLSVTANVVDAGEGFGGEGPVGTALVDGDGIMTVTAPFSVQNDQLNQARVTAKATDTATLITVDTGIVRSNATITGNSAGAQASGNVATNGLSLDANSLATAADLNSLQLGKGVVSASVGSAGNRAGAILSAAGDVVDSSLTVSDNSLTASATENEVANSMAITANSLTNASGHENAQAGMLDYGVGAAADYALANTQEIRGGYQLPVAVKASAYGDFDATAGNGAVRSALKVTGNSQTASALGNGAANSLTIAATTLGGAEEPAPGSALSSTQAAYTNVDAVSDMQLGVTTAAVDSSLLLSNNSNVVRAHMNDATNSLGVDTLSAGSLSGEPAAALVDVGYASQVMGDHVLASNQIADGSVSATAVTTGQSVDPSVSFVRSSFEASGNETLAEAVANNAANSLALTSAVQGGASAGLLNQQSNYASVGAQATSAYGIGAHASSDASSLVDGNVTTAMARGNMATNMLAVSGVAEDDCTPDLASITTGALNSAMAPALLSNVQMNAGGVSAYVASPTVSVSYGSAGVSDSRLGVTGNSVSAAAYGNSATNMVTLASLGSLPASGISSVQTNSGAVTAQVTNAAYTVTSPDISTSRIGISGNSISASAVGNAATSKVTVSR</sequence>
<evidence type="ECO:0000256" key="1">
    <source>
        <dbReference type="SAM" id="SignalP"/>
    </source>
</evidence>
<dbReference type="RefSeq" id="WP_006963489.1">
    <property type="nucleotide sequence ID" value="NZ_BBQY01000019.1"/>
</dbReference>
<organism evidence="2 3">
    <name type="scientific">Sphingobium xenophagum</name>
    <dbReference type="NCBI Taxonomy" id="121428"/>
    <lineage>
        <taxon>Bacteria</taxon>
        <taxon>Pseudomonadati</taxon>
        <taxon>Pseudomonadota</taxon>
        <taxon>Alphaproteobacteria</taxon>
        <taxon>Sphingomonadales</taxon>
        <taxon>Sphingomonadaceae</taxon>
        <taxon>Sphingobium</taxon>
    </lineage>
</organism>
<protein>
    <submittedName>
        <fullName evidence="2">Uncharacterized protein</fullName>
    </submittedName>
</protein>
<dbReference type="PROSITE" id="PS51318">
    <property type="entry name" value="TAT"/>
    <property type="match status" value="1"/>
</dbReference>
<gene>
    <name evidence="2" type="ORF">MBESOW_P2837</name>
</gene>
<name>A0A401J4T0_SPHXE</name>
<keyword evidence="1" id="KW-0732">Signal</keyword>
<comment type="caution">
    <text evidence="2">The sequence shown here is derived from an EMBL/GenBank/DDBJ whole genome shotgun (WGS) entry which is preliminary data.</text>
</comment>